<reference evidence="1 2" key="1">
    <citation type="submission" date="2019-03" db="EMBL/GenBank/DDBJ databases">
        <title>Genomic Encyclopedia of Type Strains, Phase IV (KMG-IV): sequencing the most valuable type-strain genomes for metagenomic binning, comparative biology and taxonomic classification.</title>
        <authorList>
            <person name="Goeker M."/>
        </authorList>
    </citation>
    <scope>NUCLEOTIDE SEQUENCE [LARGE SCALE GENOMIC DNA]</scope>
    <source>
        <strain evidence="1 2">DSM 26377</strain>
    </source>
</reference>
<sequence length="154" mass="16971">MIRTWRVLDLSDIRQATSGTTARFIVAGFPRVTGQLDVESANLHATQLTQVYTSPYLGPLPSERDDDDFFLQYGRTAKGAAGEPKATLPLEGISGAMVWAVAEPIVWDARSVLQLAGIQVAYTESGYLRCKRWDAMARLLDQIHVARARPNSHA</sequence>
<organism evidence="1 2">
    <name type="scientific">Panacagrimonas perspica</name>
    <dbReference type="NCBI Taxonomy" id="381431"/>
    <lineage>
        <taxon>Bacteria</taxon>
        <taxon>Pseudomonadati</taxon>
        <taxon>Pseudomonadota</taxon>
        <taxon>Gammaproteobacteria</taxon>
        <taxon>Nevskiales</taxon>
        <taxon>Nevskiaceae</taxon>
        <taxon>Panacagrimonas</taxon>
    </lineage>
</organism>
<keyword evidence="2" id="KW-1185">Reference proteome</keyword>
<accession>A0A4R7NUQ4</accession>
<evidence type="ECO:0000313" key="1">
    <source>
        <dbReference type="EMBL" id="TDU24220.1"/>
    </source>
</evidence>
<dbReference type="Proteomes" id="UP000295341">
    <property type="component" value="Unassembled WGS sequence"/>
</dbReference>
<dbReference type="EMBL" id="SOBT01000012">
    <property type="protein sequence ID" value="TDU24220.1"/>
    <property type="molecule type" value="Genomic_DNA"/>
</dbReference>
<proteinExistence type="predicted"/>
<evidence type="ECO:0000313" key="2">
    <source>
        <dbReference type="Proteomes" id="UP000295341"/>
    </source>
</evidence>
<name>A0A4R7NUQ4_9GAMM</name>
<comment type="caution">
    <text evidence="1">The sequence shown here is derived from an EMBL/GenBank/DDBJ whole genome shotgun (WGS) entry which is preliminary data.</text>
</comment>
<gene>
    <name evidence="1" type="ORF">DFR24_4485</name>
</gene>
<dbReference type="AlphaFoldDB" id="A0A4R7NUQ4"/>
<protein>
    <submittedName>
        <fullName evidence="1">Uncharacterized protein</fullName>
    </submittedName>
</protein>